<dbReference type="SUPFAM" id="SSF141371">
    <property type="entry name" value="PilZ domain-like"/>
    <property type="match status" value="1"/>
</dbReference>
<evidence type="ECO:0000259" key="1">
    <source>
        <dbReference type="Pfam" id="PF07238"/>
    </source>
</evidence>
<evidence type="ECO:0000313" key="2">
    <source>
        <dbReference type="EMBL" id="QTA81246.1"/>
    </source>
</evidence>
<feature type="domain" description="PilZ" evidence="1">
    <location>
        <begin position="4"/>
        <end position="106"/>
    </location>
</feature>
<protein>
    <submittedName>
        <fullName evidence="2">PilZ domain-containing protein</fullName>
    </submittedName>
</protein>
<proteinExistence type="predicted"/>
<dbReference type="KEGG" id="dli:dnl_35770"/>
<dbReference type="RefSeq" id="WP_207687308.1">
    <property type="nucleotide sequence ID" value="NZ_CP061799.1"/>
</dbReference>
<sequence length="119" mass="13685">MSNEQRKHVRINSLFLSYICIDKNGTIINEGIGRTLNVSQGGILLETNFNISSEHNLLITIAVEDNLLDVKGKVIRCQQYDKDKYHTGVEFIEIDESALNIITKFIEIFKNTNWIKLEE</sequence>
<organism evidence="2 3">
    <name type="scientific">Desulfonema limicola</name>
    <dbReference type="NCBI Taxonomy" id="45656"/>
    <lineage>
        <taxon>Bacteria</taxon>
        <taxon>Pseudomonadati</taxon>
        <taxon>Thermodesulfobacteriota</taxon>
        <taxon>Desulfobacteria</taxon>
        <taxon>Desulfobacterales</taxon>
        <taxon>Desulfococcaceae</taxon>
        <taxon>Desulfonema</taxon>
    </lineage>
</organism>
<dbReference type="Pfam" id="PF07238">
    <property type="entry name" value="PilZ"/>
    <property type="match status" value="1"/>
</dbReference>
<dbReference type="InterPro" id="IPR009875">
    <property type="entry name" value="PilZ_domain"/>
</dbReference>
<dbReference type="GO" id="GO:0035438">
    <property type="term" value="F:cyclic-di-GMP binding"/>
    <property type="evidence" value="ECO:0007669"/>
    <property type="project" value="InterPro"/>
</dbReference>
<evidence type="ECO:0000313" key="3">
    <source>
        <dbReference type="Proteomes" id="UP000663720"/>
    </source>
</evidence>
<dbReference type="AlphaFoldDB" id="A0A975B9N1"/>
<name>A0A975B9N1_9BACT</name>
<reference evidence="2" key="1">
    <citation type="journal article" date="2021" name="Microb. Physiol.">
        <title>Proteogenomic Insights into the Physiology of Marine, Sulfate-Reducing, Filamentous Desulfonema limicola and Desulfonema magnum.</title>
        <authorList>
            <person name="Schnaars V."/>
            <person name="Wohlbrand L."/>
            <person name="Scheve S."/>
            <person name="Hinrichs C."/>
            <person name="Reinhardt R."/>
            <person name="Rabus R."/>
        </authorList>
    </citation>
    <scope>NUCLEOTIDE SEQUENCE</scope>
    <source>
        <strain evidence="2">5ac10</strain>
    </source>
</reference>
<gene>
    <name evidence="2" type="ORF">dnl_35770</name>
</gene>
<dbReference type="Gene3D" id="2.40.10.220">
    <property type="entry name" value="predicted glycosyltransferase like domains"/>
    <property type="match status" value="1"/>
</dbReference>
<dbReference type="EMBL" id="CP061799">
    <property type="protein sequence ID" value="QTA81246.1"/>
    <property type="molecule type" value="Genomic_DNA"/>
</dbReference>
<dbReference type="Proteomes" id="UP000663720">
    <property type="component" value="Chromosome"/>
</dbReference>
<keyword evidence="3" id="KW-1185">Reference proteome</keyword>
<accession>A0A975B9N1</accession>